<evidence type="ECO:0000313" key="4">
    <source>
        <dbReference type="Proteomes" id="UP000325116"/>
    </source>
</evidence>
<dbReference type="SUPFAM" id="SSF53448">
    <property type="entry name" value="Nucleotide-diphospho-sugar transferases"/>
    <property type="match status" value="1"/>
</dbReference>
<dbReference type="Gene3D" id="3.90.550.10">
    <property type="entry name" value="Spore Coat Polysaccharide Biosynthesis Protein SpsA, Chain A"/>
    <property type="match status" value="1"/>
</dbReference>
<organism evidence="3 4">
    <name type="scientific">Brachyspira aalborgi</name>
    <dbReference type="NCBI Taxonomy" id="29522"/>
    <lineage>
        <taxon>Bacteria</taxon>
        <taxon>Pseudomonadati</taxon>
        <taxon>Spirochaetota</taxon>
        <taxon>Spirochaetia</taxon>
        <taxon>Brachyspirales</taxon>
        <taxon>Brachyspiraceae</taxon>
        <taxon>Brachyspira</taxon>
    </lineage>
</organism>
<dbReference type="InterPro" id="IPR029044">
    <property type="entry name" value="Nucleotide-diphossugar_trans"/>
</dbReference>
<dbReference type="RefSeq" id="WP_147758541.1">
    <property type="nucleotide sequence ID" value="NZ_SAXT01000005.1"/>
</dbReference>
<accession>A0A5C8CGS6</accession>
<protein>
    <submittedName>
        <fullName evidence="3">Glycosyltransferase</fullName>
    </submittedName>
</protein>
<dbReference type="EMBL" id="SAXT01000005">
    <property type="protein sequence ID" value="TXJ11601.1"/>
    <property type="molecule type" value="Genomic_DNA"/>
</dbReference>
<keyword evidence="1" id="KW-0812">Transmembrane</keyword>
<sequence>MSLKVSVIIPHRIGEKIENTLAGIYMSDYDKNKIEIFQAEGTHPTVQRNECIKQASGDIVYFIDNDSMVNPNNIKKAVEIFEKNENVAIVGGPAIHKASSSKERYIDRCMQSYYAVGPIANRYSINKSSYREGTDRDVILCNLFIRLNVLFEVGLFNESLYPNEENALIDKILSLGYKLMYDPQIIVKRPPRKNLRLYIKMLLNYGRGRLEQLYIDFNKKNLIFTLPAFFSLYIILLPIVFIIFKISKINYIAFYFIPLIIYLIITLFAGIITALKERGFFNKIKGFFVYPYMFFLTHFFYGLGFFYGIIRIAKGFTRTVKFNITKYKSFE</sequence>
<feature type="transmembrane region" description="Helical" evidence="1">
    <location>
        <begin position="222"/>
        <end position="244"/>
    </location>
</feature>
<feature type="transmembrane region" description="Helical" evidence="1">
    <location>
        <begin position="251"/>
        <end position="275"/>
    </location>
</feature>
<feature type="transmembrane region" description="Helical" evidence="1">
    <location>
        <begin position="287"/>
        <end position="310"/>
    </location>
</feature>
<proteinExistence type="predicted"/>
<evidence type="ECO:0000313" key="3">
    <source>
        <dbReference type="EMBL" id="TXJ11601.1"/>
    </source>
</evidence>
<keyword evidence="1" id="KW-1133">Transmembrane helix</keyword>
<dbReference type="GO" id="GO:0016740">
    <property type="term" value="F:transferase activity"/>
    <property type="evidence" value="ECO:0007669"/>
    <property type="project" value="UniProtKB-KW"/>
</dbReference>
<name>A0A5C8CGS6_9SPIR</name>
<keyword evidence="1" id="KW-0472">Membrane</keyword>
<feature type="domain" description="Glycosyltransferase 2-like" evidence="2">
    <location>
        <begin position="29"/>
        <end position="108"/>
    </location>
</feature>
<evidence type="ECO:0000256" key="1">
    <source>
        <dbReference type="SAM" id="Phobius"/>
    </source>
</evidence>
<reference evidence="3 4" key="1">
    <citation type="journal article" date="1992" name="Lakartidningen">
        <title>[Penicillin V and not amoxicillin is the first choice preparation in acute otitis].</title>
        <authorList>
            <person name="Kamme C."/>
            <person name="Lundgren K."/>
            <person name="Prellner K."/>
        </authorList>
    </citation>
    <scope>NUCLEOTIDE SEQUENCE [LARGE SCALE GENOMIC DNA]</scope>
    <source>
        <strain evidence="3 4">W1</strain>
    </source>
</reference>
<dbReference type="Pfam" id="PF00535">
    <property type="entry name" value="Glycos_transf_2"/>
    <property type="match status" value="1"/>
</dbReference>
<dbReference type="AlphaFoldDB" id="A0A5C8CGS6"/>
<dbReference type="Proteomes" id="UP000325116">
    <property type="component" value="Unassembled WGS sequence"/>
</dbReference>
<keyword evidence="3" id="KW-0808">Transferase</keyword>
<dbReference type="InterPro" id="IPR001173">
    <property type="entry name" value="Glyco_trans_2-like"/>
</dbReference>
<comment type="caution">
    <text evidence="3">The sequence shown here is derived from an EMBL/GenBank/DDBJ whole genome shotgun (WGS) entry which is preliminary data.</text>
</comment>
<evidence type="ECO:0000259" key="2">
    <source>
        <dbReference type="Pfam" id="PF00535"/>
    </source>
</evidence>
<gene>
    <name evidence="3" type="ORF">EPJ80_07735</name>
</gene>